<reference evidence="1" key="2">
    <citation type="journal article" date="2015" name="Fish Shellfish Immunol.">
        <title>Early steps in the European eel (Anguilla anguilla)-Vibrio vulnificus interaction in the gills: Role of the RtxA13 toxin.</title>
        <authorList>
            <person name="Callol A."/>
            <person name="Pajuelo D."/>
            <person name="Ebbesson L."/>
            <person name="Teles M."/>
            <person name="MacKenzie S."/>
            <person name="Amaro C."/>
        </authorList>
    </citation>
    <scope>NUCLEOTIDE SEQUENCE</scope>
</reference>
<proteinExistence type="predicted"/>
<organism evidence="1">
    <name type="scientific">Anguilla anguilla</name>
    <name type="common">European freshwater eel</name>
    <name type="synonym">Muraena anguilla</name>
    <dbReference type="NCBI Taxonomy" id="7936"/>
    <lineage>
        <taxon>Eukaryota</taxon>
        <taxon>Metazoa</taxon>
        <taxon>Chordata</taxon>
        <taxon>Craniata</taxon>
        <taxon>Vertebrata</taxon>
        <taxon>Euteleostomi</taxon>
        <taxon>Actinopterygii</taxon>
        <taxon>Neopterygii</taxon>
        <taxon>Teleostei</taxon>
        <taxon>Anguilliformes</taxon>
        <taxon>Anguillidae</taxon>
        <taxon>Anguilla</taxon>
    </lineage>
</organism>
<name>A0A0E9RXV8_ANGAN</name>
<accession>A0A0E9RXV8</accession>
<dbReference type="EMBL" id="GBXM01074528">
    <property type="protein sequence ID" value="JAH34049.1"/>
    <property type="molecule type" value="Transcribed_RNA"/>
</dbReference>
<evidence type="ECO:0000313" key="1">
    <source>
        <dbReference type="EMBL" id="JAH34049.1"/>
    </source>
</evidence>
<reference evidence="1" key="1">
    <citation type="submission" date="2014-11" db="EMBL/GenBank/DDBJ databases">
        <authorList>
            <person name="Amaro Gonzalez C."/>
        </authorList>
    </citation>
    <scope>NUCLEOTIDE SEQUENCE</scope>
</reference>
<protein>
    <submittedName>
        <fullName evidence="1">Uncharacterized protein</fullName>
    </submittedName>
</protein>
<dbReference type="AlphaFoldDB" id="A0A0E9RXV8"/>
<sequence>MFVISKELYYSYMYLIYSPFEGYLTPPPTTHSHTKAVL</sequence>